<dbReference type="Proteomes" id="UP000566995">
    <property type="component" value="Unassembled WGS sequence"/>
</dbReference>
<gene>
    <name evidence="1" type="ORF">HNP46_006750</name>
</gene>
<sequence length="423" mass="47147">MTQLTSEGVEPLPFGAIFDEYSSYMFPDAPGLTISYAQLRDVPGVPQELYRFTDEPELGELVFVFERLARSVCADGEAVKDGKIVDEERVRGHIPGAWISPLQAALEYQIIPDPYSIATVAGSGVWVIHHRQLYACIEETFPTKEAAYAAASKLWSSPLPGVLGTVLHKGQRLEMRDPEELMILPDRPDFTRLHQVDAEPLHLGRVENFAPGYGDITESYLGTLNALSKDWGTNASRSLRFAHDNLALAWSLPQLNDLGIFNGSPAPDFPEGMETVRQLRELYPELSALSDGDLYWSWDSTDIWPVERTDDFLIALLDYNGGIRVDIHTEFGQFGKIVLMYLLAGESLEDSLTLATAWRDYDSALKHRISRLSQAMRFLAGDNPRVNLIGYKALGLLEGMRSLNYRVIQATQDAVELGAVHEG</sequence>
<evidence type="ECO:0000313" key="1">
    <source>
        <dbReference type="EMBL" id="MBB4867831.1"/>
    </source>
</evidence>
<dbReference type="EMBL" id="JACHLI010000049">
    <property type="protein sequence ID" value="MBB4867831.1"/>
    <property type="molecule type" value="Genomic_DNA"/>
</dbReference>
<name>A0A7W7P4L6_PSENT</name>
<dbReference type="AlphaFoldDB" id="A0A7W7P4L6"/>
<accession>A0A7W7P4L6</accession>
<evidence type="ECO:0000313" key="2">
    <source>
        <dbReference type="Proteomes" id="UP000566995"/>
    </source>
</evidence>
<proteinExistence type="predicted"/>
<dbReference type="RefSeq" id="WP_184597762.1">
    <property type="nucleotide sequence ID" value="NZ_JACHLI010000049.1"/>
</dbReference>
<protein>
    <submittedName>
        <fullName evidence="1">Uncharacterized protein</fullName>
    </submittedName>
</protein>
<reference evidence="1 2" key="1">
    <citation type="submission" date="2020-08" db="EMBL/GenBank/DDBJ databases">
        <title>Functional genomics of gut bacteria from endangered species of beetles.</title>
        <authorList>
            <person name="Carlos-Shanley C."/>
        </authorList>
    </citation>
    <scope>NUCLEOTIDE SEQUENCE [LARGE SCALE GENOMIC DNA]</scope>
    <source>
        <strain evidence="1 2">S00179</strain>
    </source>
</reference>
<organism evidence="1 2">
    <name type="scientific">Pseudomonas nitroreducens</name>
    <dbReference type="NCBI Taxonomy" id="46680"/>
    <lineage>
        <taxon>Bacteria</taxon>
        <taxon>Pseudomonadati</taxon>
        <taxon>Pseudomonadota</taxon>
        <taxon>Gammaproteobacteria</taxon>
        <taxon>Pseudomonadales</taxon>
        <taxon>Pseudomonadaceae</taxon>
        <taxon>Pseudomonas</taxon>
    </lineage>
</organism>
<comment type="caution">
    <text evidence="1">The sequence shown here is derived from an EMBL/GenBank/DDBJ whole genome shotgun (WGS) entry which is preliminary data.</text>
</comment>